<dbReference type="InterPro" id="IPR003675">
    <property type="entry name" value="Rce1/LyrA-like_dom"/>
</dbReference>
<proteinExistence type="predicted"/>
<dbReference type="PANTHER" id="PTHR35797">
    <property type="entry name" value="PROTEASE-RELATED"/>
    <property type="match status" value="1"/>
</dbReference>
<feature type="transmembrane region" description="Helical" evidence="1">
    <location>
        <begin position="274"/>
        <end position="294"/>
    </location>
</feature>
<feature type="transmembrane region" description="Helical" evidence="1">
    <location>
        <begin position="184"/>
        <end position="203"/>
    </location>
</feature>
<evidence type="ECO:0000256" key="1">
    <source>
        <dbReference type="SAM" id="Phobius"/>
    </source>
</evidence>
<dbReference type="EMBL" id="QRVK01000051">
    <property type="protein sequence ID" value="RGS36640.1"/>
    <property type="molecule type" value="Genomic_DNA"/>
</dbReference>
<keyword evidence="1" id="KW-0812">Transmembrane</keyword>
<feature type="transmembrane region" description="Helical" evidence="1">
    <location>
        <begin position="135"/>
        <end position="159"/>
    </location>
</feature>
<gene>
    <name evidence="3" type="ORF">DWX94_12870</name>
</gene>
<dbReference type="PANTHER" id="PTHR35797:SF1">
    <property type="entry name" value="PROTEASE"/>
    <property type="match status" value="1"/>
</dbReference>
<keyword evidence="3" id="KW-0482">Metalloprotease</keyword>
<protein>
    <submittedName>
        <fullName evidence="3">CPBP family intramembrane metalloprotease</fullName>
    </submittedName>
</protein>
<evidence type="ECO:0000313" key="3">
    <source>
        <dbReference type="EMBL" id="RGS36640.1"/>
    </source>
</evidence>
<dbReference type="AlphaFoldDB" id="A0A412IHK7"/>
<feature type="transmembrane region" description="Helical" evidence="1">
    <location>
        <begin position="81"/>
        <end position="104"/>
    </location>
</feature>
<reference evidence="3 4" key="1">
    <citation type="submission" date="2018-08" db="EMBL/GenBank/DDBJ databases">
        <title>A genome reference for cultivated species of the human gut microbiota.</title>
        <authorList>
            <person name="Zou Y."/>
            <person name="Xue W."/>
            <person name="Luo G."/>
        </authorList>
    </citation>
    <scope>NUCLEOTIDE SEQUENCE [LARGE SCALE GENOMIC DNA]</scope>
    <source>
        <strain evidence="3 4">AF22-21</strain>
    </source>
</reference>
<feature type="domain" description="CAAX prenyl protease 2/Lysostaphin resistance protein A-like" evidence="2">
    <location>
        <begin position="146"/>
        <end position="254"/>
    </location>
</feature>
<dbReference type="Proteomes" id="UP000283295">
    <property type="component" value="Unassembled WGS sequence"/>
</dbReference>
<dbReference type="Pfam" id="PF02517">
    <property type="entry name" value="Rce1-like"/>
    <property type="match status" value="1"/>
</dbReference>
<feature type="transmembrane region" description="Helical" evidence="1">
    <location>
        <begin position="241"/>
        <end position="262"/>
    </location>
</feature>
<dbReference type="GO" id="GO:0006508">
    <property type="term" value="P:proteolysis"/>
    <property type="evidence" value="ECO:0007669"/>
    <property type="project" value="UniProtKB-KW"/>
</dbReference>
<dbReference type="GO" id="GO:0004175">
    <property type="term" value="F:endopeptidase activity"/>
    <property type="evidence" value="ECO:0007669"/>
    <property type="project" value="UniProtKB-ARBA"/>
</dbReference>
<keyword evidence="1" id="KW-1133">Transmembrane helix</keyword>
<keyword evidence="1" id="KW-0472">Membrane</keyword>
<name>A0A412IHK7_9FIRM</name>
<dbReference type="OrthoDB" id="9777755at2"/>
<evidence type="ECO:0000259" key="2">
    <source>
        <dbReference type="Pfam" id="PF02517"/>
    </source>
</evidence>
<feature type="transmembrane region" description="Helical" evidence="1">
    <location>
        <begin position="14"/>
        <end position="36"/>
    </location>
</feature>
<evidence type="ECO:0000313" key="4">
    <source>
        <dbReference type="Proteomes" id="UP000283295"/>
    </source>
</evidence>
<keyword evidence="3" id="KW-0378">Hydrolase</keyword>
<dbReference type="GO" id="GO:0080120">
    <property type="term" value="P:CAAX-box protein maturation"/>
    <property type="evidence" value="ECO:0007669"/>
    <property type="project" value="UniProtKB-ARBA"/>
</dbReference>
<dbReference type="GO" id="GO:0008237">
    <property type="term" value="F:metallopeptidase activity"/>
    <property type="evidence" value="ECO:0007669"/>
    <property type="project" value="UniProtKB-KW"/>
</dbReference>
<organism evidence="3 4">
    <name type="scientific">Coprococcus eutactus</name>
    <dbReference type="NCBI Taxonomy" id="33043"/>
    <lineage>
        <taxon>Bacteria</taxon>
        <taxon>Bacillati</taxon>
        <taxon>Bacillota</taxon>
        <taxon>Clostridia</taxon>
        <taxon>Lachnospirales</taxon>
        <taxon>Lachnospiraceae</taxon>
        <taxon>Coprococcus</taxon>
    </lineage>
</organism>
<feature type="transmembrane region" description="Helical" evidence="1">
    <location>
        <begin position="209"/>
        <end position="234"/>
    </location>
</feature>
<dbReference type="InterPro" id="IPR042150">
    <property type="entry name" value="MmRce1-like"/>
</dbReference>
<keyword evidence="3" id="KW-0645">Protease</keyword>
<comment type="caution">
    <text evidence="3">The sequence shown here is derived from an EMBL/GenBank/DDBJ whole genome shotgun (WGS) entry which is preliminary data.</text>
</comment>
<accession>A0A412IHK7</accession>
<sequence>MSTMVKKQISKKQFIIYLIVAFGLAWILQIVASIFANKGNEIVFRGILAGCMYMPFLGVLVARIPLKGMGWVPHLKGRIRYVFFSLWMPVLLSVIGGVLFFVILPKVFDPEFTSLRMQMEQAGALQQLEEQGLTIPIYLVITFVQAITFAPFINMLVALGEEVGWRGVMFQYLKDKLGITKGRIVGGAIWGCWHWPVMILAGYEYGKEYIGAPVLGPIVFCLSTMAMGIILDYVYEKTETIWMPSLMHGSINAIATLFPFMVKPEYSNLSILGPAFIGIISMVPMLVLAVIICLKQSKKQA</sequence>
<feature type="transmembrane region" description="Helical" evidence="1">
    <location>
        <begin position="42"/>
        <end position="61"/>
    </location>
</feature>